<evidence type="ECO:0000313" key="13">
    <source>
        <dbReference type="EMBL" id="CAE8586045.1"/>
    </source>
</evidence>
<evidence type="ECO:0000256" key="10">
    <source>
        <dbReference type="SAM" id="MobiDB-lite"/>
    </source>
</evidence>
<evidence type="ECO:0000256" key="6">
    <source>
        <dbReference type="ARBA" id="ARBA00022741"/>
    </source>
</evidence>
<proteinExistence type="inferred from homology"/>
<dbReference type="PANTHER" id="PTHR19229:SF36">
    <property type="entry name" value="ATP-BINDING CASSETTE SUB-FAMILY A MEMBER 2"/>
    <property type="match status" value="1"/>
</dbReference>
<keyword evidence="14" id="KW-1185">Reference proteome</keyword>
<feature type="transmembrane region" description="Helical" evidence="11">
    <location>
        <begin position="502"/>
        <end position="525"/>
    </location>
</feature>
<feature type="transmembrane region" description="Helical" evidence="11">
    <location>
        <begin position="1349"/>
        <end position="1372"/>
    </location>
</feature>
<evidence type="ECO:0000256" key="4">
    <source>
        <dbReference type="ARBA" id="ARBA00022692"/>
    </source>
</evidence>
<dbReference type="OMA" id="MEFIELE"/>
<dbReference type="FunFam" id="3.40.50.300:FF:000335">
    <property type="entry name" value="ATP binding cassette subfamily A member 5"/>
    <property type="match status" value="1"/>
</dbReference>
<keyword evidence="5" id="KW-0677">Repeat</keyword>
<evidence type="ECO:0000256" key="8">
    <source>
        <dbReference type="ARBA" id="ARBA00022989"/>
    </source>
</evidence>
<dbReference type="OrthoDB" id="311765at2759"/>
<dbReference type="FunFam" id="3.40.50.300:FF:000933">
    <property type="entry name" value="ABC transporter A family member 7"/>
    <property type="match status" value="1"/>
</dbReference>
<feature type="transmembrane region" description="Helical" evidence="11">
    <location>
        <begin position="537"/>
        <end position="561"/>
    </location>
</feature>
<keyword evidence="3" id="KW-0813">Transport</keyword>
<dbReference type="GO" id="GO:0005319">
    <property type="term" value="F:lipid transporter activity"/>
    <property type="evidence" value="ECO:0007669"/>
    <property type="project" value="TreeGrafter"/>
</dbReference>
<feature type="transmembrane region" description="Helical" evidence="11">
    <location>
        <begin position="1104"/>
        <end position="1130"/>
    </location>
</feature>
<dbReference type="InterPro" id="IPR013525">
    <property type="entry name" value="ABC2_TM"/>
</dbReference>
<comment type="caution">
    <text evidence="13">The sequence shown here is derived from an EMBL/GenBank/DDBJ whole genome shotgun (WGS) entry which is preliminary data.</text>
</comment>
<dbReference type="PROSITE" id="PS00211">
    <property type="entry name" value="ABC_TRANSPORTER_1"/>
    <property type="match status" value="1"/>
</dbReference>
<evidence type="ECO:0000313" key="14">
    <source>
        <dbReference type="Proteomes" id="UP000654075"/>
    </source>
</evidence>
<gene>
    <name evidence="13" type="ORF">PGLA1383_LOCUS4942</name>
</gene>
<evidence type="ECO:0000256" key="7">
    <source>
        <dbReference type="ARBA" id="ARBA00022840"/>
    </source>
</evidence>
<dbReference type="Gene3D" id="3.40.50.300">
    <property type="entry name" value="P-loop containing nucleotide triphosphate hydrolases"/>
    <property type="match status" value="2"/>
</dbReference>
<dbReference type="GO" id="GO:0016887">
    <property type="term" value="F:ATP hydrolysis activity"/>
    <property type="evidence" value="ECO:0007669"/>
    <property type="project" value="InterPro"/>
</dbReference>
<feature type="transmembrane region" description="Helical" evidence="11">
    <location>
        <begin position="636"/>
        <end position="659"/>
    </location>
</feature>
<keyword evidence="8 11" id="KW-1133">Transmembrane helix</keyword>
<dbReference type="GO" id="GO:0005524">
    <property type="term" value="F:ATP binding"/>
    <property type="evidence" value="ECO:0007669"/>
    <property type="project" value="UniProtKB-KW"/>
</dbReference>
<feature type="domain" description="ABC transporter" evidence="12">
    <location>
        <begin position="734"/>
        <end position="968"/>
    </location>
</feature>
<sequence length="2029" mass="221112">MDMPPVRVAPDGVERRDVVSGRQQITAILKKNAKVHMRTNACPCCTCCPFVLFSAGCLHLAFPLVFIFMVTAVPYIIVKATQNEEDQKAFLEVQIEKMVHHKPWSVVDLANSELSPMSTHYYKPASTYDPIPGGGLRSISDSLFAPPEFMTDSMSDKPYQFSCHCKTLAVIGGDSTVAQFMAFLDEQYSSWRATNQAQLDSWNASFSNKGGSGSQDGPEKGGSGSKDGRRLTPERKQATEDTRSSKLFQELQDLVADLPGLQDLGAAAEDMVSGGRRLQARSRSDAQKERIKNELEWASCKVDDTSYSKPLWRRFGSAGDISKWINNQDYGSYDRQRSLSSSTDRLCGAIVFENDPLSDAKPKYTIRMNVTAANGGGDYISAYLTKKSVEYSNMDTSKPFLWYAESGFLALQNLVHKFVAKRAPPQSGSYDLLAGDPAFVPMPVGHSNSWAFGSVVTGVIGFPLTLSLQFSPIVASLAYYLARERQTRQRELMRMMGLSDAALMWAWIALFAGMNLIVSGYTMGLTKIFLVRNSDAILLWLSFWFFLNAAGVFGMTVAAFVSSDKMAALGAILAFFASSWVVVGLPAYGSGGLKLGLSLLPSVGFLMTSATYFGLETNLEGLGSTWSTLQVEFNDYTVGNGLLMMMASFCFWLAIYYYADQVVPWHEVGVPRSPWFCVQPSYWRQLLGLAPKVEASAGPSGAEELKDSEVENLEFVEDDPDPRLAQMISENKCVLVKNLTKTFTNARGLKVNAVQNLNLTMYEGECFCLLGHNGAGKTTTMLMLTGCLSQTSGKMSVNGFDIPEQLREIRSSMGFCPQHNILWDELTVEEHIEFFGRIGGMSFDALRARGDELLLAVSLIDKKKARASALSGGMKRKLSCALAFLATPYLVILDEPSSGMDPFARRGMWETLKNWRAGHILCLTTHYMDEADALGDRIAIMSHGKLACSGSSTFLKKKFGCGYVISIAKVAQTGLSAANDRIMQEVRLFCPNAEIMSAIGKELLVQVPFADAASFSRLFPHLDSNLVSLGVESYGTSVTNLEEVFLKVVEKESASKFERQKSEIADEKEGEAAASSFGLQLTALLLRRFRYAVRNKTMMCCNLILPPACLLITCLLLTLVIVTSLPPLLLDTAKWNVKVESNKVPITVGTISGLPATATPTARQVYEVNKPPGVSQVHFEADLAGLTTAMPAYMDTTWTPLWANLEQEAAFLQKLWANAPLTESSTYGAILHPSISSSMPFNSSSPVGATIWANLSSLHAPAIMANAYASAVLSQRGAGITGLDVVNHPFGFTSYELGRTDFIVGIMAGVMVMAAFAFVPAGITSFVVLEKEKDVKHQLVISGCSIPAYWLSNLLFDVAVGVIPVIGALIVFSGYNVTSIVTEPGLSGAIALLLMFLPAAAGFSYLFSFAFSKAGTSLMVAWVLNLALGFLGQIIVQLVFSVTSGDQTIGLVIRWIFRLIPTYCLGNGFLRLAVNGPTAKANGVSTFSGTLTGNMKCSDPRPGSVSFVDRDCMYMIGDDFFFLCFDTLLYFGVAVGLDLLSTLPKFKQYFNRYVPLPPDHQTLEDHMVLAEKERVRNLDPSSQFVWVNNVRKVYGGKMHAVRGVSFACDEGQVFGLLGVNGAGKTSTFKMLCGQVPPTEGEVRIRGINVLTDVHKVRKLIGYCPQFDALLENLTTEEHLYMYGRLKGLTGPALATAVETNLVELDLLSFRMTRAGQLSGGNKRKLSVGMATISEPAMVFLDEPSAGMDPVARRFMWKVVQKISERRKKSVVILTTHSMDEAEALCSRIAIQVDGQFRCLGSAQQIKSLYGSGLELNIRLAPPLHEEIVAWCQAAGSTPAALVDIQGGAECMNRGLGEAPAQQLMARPGCILARGLAVLSLFQLAEWCLVEQRVTELEGFLHAELSAEINGQASLMVLEKSSTALRYRILPEVLQGRFKSLGALFALLQQNQAKHRMEDFQVSQASLEQIFNQFASKQIGQQAQDAARSQMSAANSAGAVTAGVPHVAQTAEVAPATLVGKPEEVVSEAL</sequence>
<feature type="transmembrane region" description="Helical" evidence="11">
    <location>
        <begin position="1520"/>
        <end position="1540"/>
    </location>
</feature>
<dbReference type="InterPro" id="IPR017871">
    <property type="entry name" value="ABC_transporter-like_CS"/>
</dbReference>
<dbReference type="Pfam" id="PF12698">
    <property type="entry name" value="ABC2_membrane_3"/>
    <property type="match status" value="2"/>
</dbReference>
<feature type="transmembrane region" description="Helical" evidence="11">
    <location>
        <begin position="568"/>
        <end position="589"/>
    </location>
</feature>
<dbReference type="GO" id="GO:0140359">
    <property type="term" value="F:ABC-type transporter activity"/>
    <property type="evidence" value="ECO:0007669"/>
    <property type="project" value="InterPro"/>
</dbReference>
<feature type="domain" description="ABC transporter" evidence="12">
    <location>
        <begin position="1585"/>
        <end position="1818"/>
    </location>
</feature>
<evidence type="ECO:0000256" key="2">
    <source>
        <dbReference type="ARBA" id="ARBA00008869"/>
    </source>
</evidence>
<reference evidence="13" key="1">
    <citation type="submission" date="2021-02" db="EMBL/GenBank/DDBJ databases">
        <authorList>
            <person name="Dougan E. K."/>
            <person name="Rhodes N."/>
            <person name="Thang M."/>
            <person name="Chan C."/>
        </authorList>
    </citation>
    <scope>NUCLEOTIDE SEQUENCE</scope>
</reference>
<feature type="compositionally biased region" description="Gly residues" evidence="10">
    <location>
        <begin position="210"/>
        <end position="225"/>
    </location>
</feature>
<dbReference type="CDD" id="cd03263">
    <property type="entry name" value="ABC_subfamily_A"/>
    <property type="match status" value="2"/>
</dbReference>
<dbReference type="Pfam" id="PF00005">
    <property type="entry name" value="ABC_tran"/>
    <property type="match status" value="2"/>
</dbReference>
<dbReference type="PANTHER" id="PTHR19229">
    <property type="entry name" value="ATP-BINDING CASSETTE TRANSPORTER SUBFAMILY A ABCA"/>
    <property type="match status" value="1"/>
</dbReference>
<dbReference type="EMBL" id="CAJNNV010001888">
    <property type="protein sequence ID" value="CAE8586045.1"/>
    <property type="molecule type" value="Genomic_DNA"/>
</dbReference>
<dbReference type="SMART" id="SM00382">
    <property type="entry name" value="AAA"/>
    <property type="match status" value="2"/>
</dbReference>
<feature type="region of interest" description="Disordered" evidence="10">
    <location>
        <begin position="203"/>
        <end position="244"/>
    </location>
</feature>
<evidence type="ECO:0000256" key="11">
    <source>
        <dbReference type="SAM" id="Phobius"/>
    </source>
</evidence>
<dbReference type="InterPro" id="IPR026082">
    <property type="entry name" value="ABCA"/>
</dbReference>
<dbReference type="InterPro" id="IPR027417">
    <property type="entry name" value="P-loop_NTPase"/>
</dbReference>
<feature type="transmembrane region" description="Helical" evidence="11">
    <location>
        <begin position="450"/>
        <end position="481"/>
    </location>
</feature>
<dbReference type="Proteomes" id="UP000654075">
    <property type="component" value="Unassembled WGS sequence"/>
</dbReference>
<dbReference type="SUPFAM" id="SSF52540">
    <property type="entry name" value="P-loop containing nucleoside triphosphate hydrolases"/>
    <property type="match status" value="2"/>
</dbReference>
<keyword evidence="9 11" id="KW-0472">Membrane</keyword>
<comment type="subcellular location">
    <subcellularLocation>
        <location evidence="1">Membrane</location>
        <topology evidence="1">Multi-pass membrane protein</topology>
    </subcellularLocation>
</comment>
<dbReference type="InterPro" id="IPR003439">
    <property type="entry name" value="ABC_transporter-like_ATP-bd"/>
</dbReference>
<feature type="transmembrane region" description="Helical" evidence="11">
    <location>
        <begin position="1384"/>
        <end position="1407"/>
    </location>
</feature>
<comment type="similarity">
    <text evidence="2">Belongs to the ABC transporter superfamily. ABCA family.</text>
</comment>
<feature type="compositionally biased region" description="Basic and acidic residues" evidence="10">
    <location>
        <begin position="226"/>
        <end position="244"/>
    </location>
</feature>
<protein>
    <recommendedName>
        <fullName evidence="12">ABC transporter domain-containing protein</fullName>
    </recommendedName>
</protein>
<keyword evidence="7" id="KW-0067">ATP-binding</keyword>
<keyword evidence="4 11" id="KW-0812">Transmembrane</keyword>
<keyword evidence="6" id="KW-0547">Nucleotide-binding</keyword>
<evidence type="ECO:0000259" key="12">
    <source>
        <dbReference type="PROSITE" id="PS50893"/>
    </source>
</evidence>
<evidence type="ECO:0000256" key="3">
    <source>
        <dbReference type="ARBA" id="ARBA00022448"/>
    </source>
</evidence>
<evidence type="ECO:0000256" key="1">
    <source>
        <dbReference type="ARBA" id="ARBA00004141"/>
    </source>
</evidence>
<evidence type="ECO:0000256" key="5">
    <source>
        <dbReference type="ARBA" id="ARBA00022737"/>
    </source>
</evidence>
<feature type="transmembrane region" description="Helical" evidence="11">
    <location>
        <begin position="60"/>
        <end position="78"/>
    </location>
</feature>
<feature type="transmembrane region" description="Helical" evidence="11">
    <location>
        <begin position="1302"/>
        <end position="1329"/>
    </location>
</feature>
<dbReference type="PROSITE" id="PS50893">
    <property type="entry name" value="ABC_TRANSPORTER_2"/>
    <property type="match status" value="2"/>
</dbReference>
<organism evidence="13 14">
    <name type="scientific">Polarella glacialis</name>
    <name type="common">Dinoflagellate</name>
    <dbReference type="NCBI Taxonomy" id="89957"/>
    <lineage>
        <taxon>Eukaryota</taxon>
        <taxon>Sar</taxon>
        <taxon>Alveolata</taxon>
        <taxon>Dinophyceae</taxon>
        <taxon>Suessiales</taxon>
        <taxon>Suessiaceae</taxon>
        <taxon>Polarella</taxon>
    </lineage>
</organism>
<dbReference type="GO" id="GO:0016020">
    <property type="term" value="C:membrane"/>
    <property type="evidence" value="ECO:0007669"/>
    <property type="project" value="UniProtKB-SubCell"/>
</dbReference>
<name>A0A813DKL8_POLGL</name>
<dbReference type="InterPro" id="IPR003593">
    <property type="entry name" value="AAA+_ATPase"/>
</dbReference>
<feature type="transmembrane region" description="Helical" evidence="11">
    <location>
        <begin position="1419"/>
        <end position="1443"/>
    </location>
</feature>
<feature type="transmembrane region" description="Helical" evidence="11">
    <location>
        <begin position="1455"/>
        <end position="1474"/>
    </location>
</feature>
<accession>A0A813DKL8</accession>
<evidence type="ECO:0000256" key="9">
    <source>
        <dbReference type="ARBA" id="ARBA00023136"/>
    </source>
</evidence>